<dbReference type="AlphaFoldDB" id="A0AAP2K0G2"/>
<proteinExistence type="predicted"/>
<dbReference type="RefSeq" id="WP_129466973.1">
    <property type="nucleotide sequence ID" value="NZ_ABEXNG020000171.1"/>
</dbReference>
<dbReference type="Proteomes" id="UP000824410">
    <property type="component" value="Unassembled WGS sequence"/>
</dbReference>
<dbReference type="InterPro" id="IPR008966">
    <property type="entry name" value="Adhesion_dom_sf"/>
</dbReference>
<evidence type="ECO:0000256" key="1">
    <source>
        <dbReference type="SAM" id="SignalP"/>
    </source>
</evidence>
<dbReference type="PANTHER" id="PTHR33420">
    <property type="entry name" value="FIMBRIAL SUBUNIT ELFA-RELATED"/>
    <property type="match status" value="1"/>
</dbReference>
<dbReference type="InterPro" id="IPR000259">
    <property type="entry name" value="Adhesion_dom_fimbrial"/>
</dbReference>
<feature type="signal peptide" evidence="1">
    <location>
        <begin position="1"/>
        <end position="23"/>
    </location>
</feature>
<organism evidence="3 4">
    <name type="scientific">Providencia rettgeri</name>
    <dbReference type="NCBI Taxonomy" id="587"/>
    <lineage>
        <taxon>Bacteria</taxon>
        <taxon>Pseudomonadati</taxon>
        <taxon>Pseudomonadota</taxon>
        <taxon>Gammaproteobacteria</taxon>
        <taxon>Enterobacterales</taxon>
        <taxon>Morganellaceae</taxon>
        <taxon>Providencia</taxon>
    </lineage>
</organism>
<dbReference type="Pfam" id="PF00419">
    <property type="entry name" value="Fimbrial"/>
    <property type="match status" value="1"/>
</dbReference>
<dbReference type="Gene3D" id="2.60.40.1090">
    <property type="entry name" value="Fimbrial-type adhesion domain"/>
    <property type="match status" value="1"/>
</dbReference>
<dbReference type="PANTHER" id="PTHR33420:SF33">
    <property type="entry name" value="MINOR FIMBRIAL SUBUNIT"/>
    <property type="match status" value="1"/>
</dbReference>
<reference evidence="3" key="1">
    <citation type="submission" date="2019-02" db="EMBL/GenBank/DDBJ databases">
        <title>Genomic characterization of isolates from hospital effluents in KZN, South Africa.</title>
        <authorList>
            <person name="Ntshobeni N."/>
            <person name="Allam M."/>
            <person name="Ismail A."/>
            <person name="Amoako D."/>
            <person name="Essack S."/>
            <person name="Chenia H."/>
        </authorList>
    </citation>
    <scope>NUCLEOTIDE SEQUENCE</scope>
    <source>
        <strain evidence="3">AFE97_S1</strain>
    </source>
</reference>
<dbReference type="SUPFAM" id="SSF49401">
    <property type="entry name" value="Bacterial adhesins"/>
    <property type="match status" value="1"/>
</dbReference>
<feature type="chain" id="PRO_5044474807" evidence="1">
    <location>
        <begin position="24"/>
        <end position="164"/>
    </location>
</feature>
<sequence length="164" mass="18144">MLNVKMIMSAVLLMVSLPFVSNAKDYETEISIKGNLITPPPCHIDDGKDIEVDFETISVKSIQGNDQKKQVNYQIQCGDNKNNWAMYLKLNGAKSAFDLNGISTGVDNLAVKFQLADQDLELGKKYLIDPSSPGVLWAVLIRNGNNEIKTGDFVANVTMVVEYE</sequence>
<name>A0AAP2K0G2_PRORE</name>
<dbReference type="InterPro" id="IPR050263">
    <property type="entry name" value="Bact_Fimbrial_Adh_Pro"/>
</dbReference>
<comment type="caution">
    <text evidence="3">The sequence shown here is derived from an EMBL/GenBank/DDBJ whole genome shotgun (WGS) entry which is preliminary data.</text>
</comment>
<evidence type="ECO:0000313" key="3">
    <source>
        <dbReference type="EMBL" id="MBX6982139.1"/>
    </source>
</evidence>
<gene>
    <name evidence="3" type="ORF">EX242_18005</name>
</gene>
<accession>A0AAP2K0G2</accession>
<evidence type="ECO:0000259" key="2">
    <source>
        <dbReference type="Pfam" id="PF00419"/>
    </source>
</evidence>
<keyword evidence="1" id="KW-0732">Signal</keyword>
<dbReference type="InterPro" id="IPR036937">
    <property type="entry name" value="Adhesion_dom_fimbrial_sf"/>
</dbReference>
<dbReference type="GO" id="GO:0043709">
    <property type="term" value="P:cell adhesion involved in single-species biofilm formation"/>
    <property type="evidence" value="ECO:0007669"/>
    <property type="project" value="TreeGrafter"/>
</dbReference>
<protein>
    <submittedName>
        <fullName evidence="3">Fimbrial protein</fullName>
    </submittedName>
</protein>
<evidence type="ECO:0000313" key="4">
    <source>
        <dbReference type="Proteomes" id="UP000824410"/>
    </source>
</evidence>
<feature type="domain" description="Fimbrial-type adhesion" evidence="2">
    <location>
        <begin position="30"/>
        <end position="163"/>
    </location>
</feature>
<dbReference type="GO" id="GO:0009289">
    <property type="term" value="C:pilus"/>
    <property type="evidence" value="ECO:0007669"/>
    <property type="project" value="InterPro"/>
</dbReference>
<dbReference type="EMBL" id="SHDO01000022">
    <property type="protein sequence ID" value="MBX6982139.1"/>
    <property type="molecule type" value="Genomic_DNA"/>
</dbReference>